<dbReference type="AlphaFoldDB" id="V2Y8S6"/>
<evidence type="ECO:0000256" key="4">
    <source>
        <dbReference type="ARBA" id="ARBA00009879"/>
    </source>
</evidence>
<dbReference type="PANTHER" id="PTHR20858:SF17">
    <property type="entry name" value="HYDROXYMETHYLPYRIMIDINE_PHOSPHOMETHYLPYRIMIDINE KINASE THI20-RELATED"/>
    <property type="match status" value="1"/>
</dbReference>
<evidence type="ECO:0000256" key="7">
    <source>
        <dbReference type="ARBA" id="ARBA00019161"/>
    </source>
</evidence>
<keyword evidence="8" id="KW-0808">Transferase</keyword>
<dbReference type="GO" id="GO:0008902">
    <property type="term" value="F:hydroxymethylpyrimidine kinase activity"/>
    <property type="evidence" value="ECO:0007669"/>
    <property type="project" value="UniProtKB-EC"/>
</dbReference>
<keyword evidence="10 17" id="KW-0418">Kinase</keyword>
<dbReference type="OrthoDB" id="9810880at2"/>
<dbReference type="Pfam" id="PF08543">
    <property type="entry name" value="Phos_pyr_kin"/>
    <property type="match status" value="1"/>
</dbReference>
<dbReference type="EMBL" id="ACIL03000003">
    <property type="protein sequence ID" value="ESL04512.1"/>
    <property type="molecule type" value="Genomic_DNA"/>
</dbReference>
<evidence type="ECO:0000256" key="13">
    <source>
        <dbReference type="ARBA" id="ARBA00037917"/>
    </source>
</evidence>
<proteinExistence type="inferred from homology"/>
<organism evidence="17 18">
    <name type="scientific">Catonella morbi ATCC 51271</name>
    <dbReference type="NCBI Taxonomy" id="592026"/>
    <lineage>
        <taxon>Bacteria</taxon>
        <taxon>Bacillati</taxon>
        <taxon>Bacillota</taxon>
        <taxon>Clostridia</taxon>
        <taxon>Lachnospirales</taxon>
        <taxon>Lachnospiraceae</taxon>
        <taxon>Catonella</taxon>
    </lineage>
</organism>
<dbReference type="Gene3D" id="3.40.1190.20">
    <property type="match status" value="1"/>
</dbReference>
<dbReference type="eggNOG" id="COG0351">
    <property type="taxonomic scope" value="Bacteria"/>
</dbReference>
<evidence type="ECO:0000256" key="5">
    <source>
        <dbReference type="ARBA" id="ARBA00012135"/>
    </source>
</evidence>
<evidence type="ECO:0000313" key="18">
    <source>
        <dbReference type="Proteomes" id="UP000018227"/>
    </source>
</evidence>
<dbReference type="PANTHER" id="PTHR20858">
    <property type="entry name" value="PHOSPHOMETHYLPYRIMIDINE KINASE"/>
    <property type="match status" value="1"/>
</dbReference>
<evidence type="ECO:0000256" key="10">
    <source>
        <dbReference type="ARBA" id="ARBA00022777"/>
    </source>
</evidence>
<evidence type="ECO:0000256" key="14">
    <source>
        <dbReference type="ARBA" id="ARBA00042102"/>
    </source>
</evidence>
<dbReference type="EC" id="2.7.4.7" evidence="6"/>
<dbReference type="CDD" id="cd01169">
    <property type="entry name" value="HMPP_kinase"/>
    <property type="match status" value="1"/>
</dbReference>
<dbReference type="SUPFAM" id="SSF53613">
    <property type="entry name" value="Ribokinase-like"/>
    <property type="match status" value="1"/>
</dbReference>
<keyword evidence="18" id="KW-1185">Reference proteome</keyword>
<sequence length="272" mass="29326">MKSVLTIAGSDSSGGAGIQADIKAILANDVYAMSAITALTAQNTTGVVDIAYVGADFLKKQIEVVFTDIQPEAVKTGMIASPEQVKVIADLMKLYEVENLVIDPVMIATSGAELANKDVVEAMIKYLFPISKLITPNLLETSTLLEILGEKYDLKDKTTDFDIERMAEKLSSSFECNVLVKGGHRKGACDDLLYEKFGKITWLRSNKITNPNTHGSGCTLSSTIAANLAKGYTLNESVILAKNYITEILKSDLNLGKGSGPLDHGYILRKGK</sequence>
<comment type="catalytic activity">
    <reaction evidence="2">
        <text>4-amino-2-methyl-5-(phosphooxymethyl)pyrimidine + ATP = 4-amino-2-methyl-5-(diphosphooxymethyl)pyrimidine + ADP</text>
        <dbReference type="Rhea" id="RHEA:19893"/>
        <dbReference type="ChEBI" id="CHEBI:30616"/>
        <dbReference type="ChEBI" id="CHEBI:57841"/>
        <dbReference type="ChEBI" id="CHEBI:58354"/>
        <dbReference type="ChEBI" id="CHEBI:456216"/>
        <dbReference type="EC" id="2.7.4.7"/>
    </reaction>
</comment>
<dbReference type="Proteomes" id="UP000018227">
    <property type="component" value="Unassembled WGS sequence"/>
</dbReference>
<evidence type="ECO:0000256" key="8">
    <source>
        <dbReference type="ARBA" id="ARBA00022679"/>
    </source>
</evidence>
<dbReference type="GO" id="GO:0005829">
    <property type="term" value="C:cytosol"/>
    <property type="evidence" value="ECO:0007669"/>
    <property type="project" value="TreeGrafter"/>
</dbReference>
<evidence type="ECO:0000256" key="3">
    <source>
        <dbReference type="ARBA" id="ARBA00004769"/>
    </source>
</evidence>
<dbReference type="FunFam" id="3.40.1190.20:FF:000003">
    <property type="entry name" value="Phosphomethylpyrimidine kinase ThiD"/>
    <property type="match status" value="1"/>
</dbReference>
<dbReference type="InterPro" id="IPR013749">
    <property type="entry name" value="PM/HMP-P_kinase-1"/>
</dbReference>
<accession>V2Y8S6</accession>
<protein>
    <recommendedName>
        <fullName evidence="7">Hydroxymethylpyrimidine/phosphomethylpyrimidine kinase</fullName>
        <ecNumber evidence="5">2.7.1.49</ecNumber>
        <ecNumber evidence="6">2.7.4.7</ecNumber>
    </recommendedName>
    <alternativeName>
        <fullName evidence="14">Hydroxymethylpyrimidine kinase</fullName>
    </alternativeName>
    <alternativeName>
        <fullName evidence="15">Hydroxymethylpyrimidine phosphate kinase</fullName>
    </alternativeName>
</protein>
<evidence type="ECO:0000256" key="11">
    <source>
        <dbReference type="ARBA" id="ARBA00022840"/>
    </source>
</evidence>
<comment type="similarity">
    <text evidence="4">Belongs to the ThiD family.</text>
</comment>
<dbReference type="STRING" id="592026.GCWU0000282_000226"/>
<evidence type="ECO:0000256" key="9">
    <source>
        <dbReference type="ARBA" id="ARBA00022741"/>
    </source>
</evidence>
<dbReference type="NCBIfam" id="TIGR00097">
    <property type="entry name" value="HMP-P_kinase"/>
    <property type="match status" value="1"/>
</dbReference>
<evidence type="ECO:0000256" key="1">
    <source>
        <dbReference type="ARBA" id="ARBA00000151"/>
    </source>
</evidence>
<evidence type="ECO:0000256" key="2">
    <source>
        <dbReference type="ARBA" id="ARBA00000565"/>
    </source>
</evidence>
<evidence type="ECO:0000256" key="12">
    <source>
        <dbReference type="ARBA" id="ARBA00022977"/>
    </source>
</evidence>
<dbReference type="GO" id="GO:0009228">
    <property type="term" value="P:thiamine biosynthetic process"/>
    <property type="evidence" value="ECO:0007669"/>
    <property type="project" value="UniProtKB-KW"/>
</dbReference>
<name>V2Y8S6_9FIRM</name>
<dbReference type="EC" id="2.7.1.49" evidence="5"/>
<comment type="catalytic activity">
    <reaction evidence="1">
        <text>4-amino-5-hydroxymethyl-2-methylpyrimidine + ATP = 4-amino-2-methyl-5-(phosphooxymethyl)pyrimidine + ADP + H(+)</text>
        <dbReference type="Rhea" id="RHEA:23096"/>
        <dbReference type="ChEBI" id="CHEBI:15378"/>
        <dbReference type="ChEBI" id="CHEBI:16892"/>
        <dbReference type="ChEBI" id="CHEBI:30616"/>
        <dbReference type="ChEBI" id="CHEBI:58354"/>
        <dbReference type="ChEBI" id="CHEBI:456216"/>
        <dbReference type="EC" id="2.7.1.49"/>
    </reaction>
</comment>
<keyword evidence="11" id="KW-0067">ATP-binding</keyword>
<reference evidence="17 18" key="1">
    <citation type="submission" date="2013-06" db="EMBL/GenBank/DDBJ databases">
        <authorList>
            <person name="Weinstock G."/>
            <person name="Sodergren E."/>
            <person name="Clifton S."/>
            <person name="Fulton L."/>
            <person name="Fulton B."/>
            <person name="Courtney L."/>
            <person name="Fronick C."/>
            <person name="Harrison M."/>
            <person name="Strong C."/>
            <person name="Farmer C."/>
            <person name="Delahaunty K."/>
            <person name="Markovic C."/>
            <person name="Hall O."/>
            <person name="Minx P."/>
            <person name="Tomlinson C."/>
            <person name="Mitreva M."/>
            <person name="Nelson J."/>
            <person name="Hou S."/>
            <person name="Wollam A."/>
            <person name="Pepin K.H."/>
            <person name="Johnson M."/>
            <person name="Bhonagiri V."/>
            <person name="Nash W.E."/>
            <person name="Warren W."/>
            <person name="Chinwalla A."/>
            <person name="Mardis E.R."/>
            <person name="Wilson R.K."/>
        </authorList>
    </citation>
    <scope>NUCLEOTIDE SEQUENCE [LARGE SCALE GENOMIC DNA]</scope>
    <source>
        <strain evidence="17 18">ATCC 51271</strain>
    </source>
</reference>
<comment type="pathway">
    <text evidence="3">Cofactor biosynthesis; thiamine diphosphate biosynthesis; 4-amino-2-methyl-5-diphosphomethylpyrimidine from 5-amino-1-(5-phospho-D-ribosyl)imidazole: step 3/3.</text>
</comment>
<dbReference type="HOGENOM" id="CLU_020520_0_1_9"/>
<dbReference type="GO" id="GO:0005524">
    <property type="term" value="F:ATP binding"/>
    <property type="evidence" value="ECO:0007669"/>
    <property type="project" value="UniProtKB-KW"/>
</dbReference>
<dbReference type="GO" id="GO:0008972">
    <property type="term" value="F:phosphomethylpyrimidine kinase activity"/>
    <property type="evidence" value="ECO:0007669"/>
    <property type="project" value="UniProtKB-EC"/>
</dbReference>
<evidence type="ECO:0000256" key="15">
    <source>
        <dbReference type="ARBA" id="ARBA00043176"/>
    </source>
</evidence>
<gene>
    <name evidence="17" type="ORF">GCWU0000282_000226</name>
</gene>
<keyword evidence="12" id="KW-0784">Thiamine biosynthesis</keyword>
<dbReference type="InterPro" id="IPR029056">
    <property type="entry name" value="Ribokinase-like"/>
</dbReference>
<evidence type="ECO:0000256" key="6">
    <source>
        <dbReference type="ARBA" id="ARBA00012963"/>
    </source>
</evidence>
<comment type="pathway">
    <text evidence="13">Cofactor biosynthesis; thiamine diphosphate biosynthesis; 4-amino-2-methyl-5-diphosphomethylpyrimidine from 5-amino-1-(5-phospho-D-ribosyl)imidazole: step 2/3.</text>
</comment>
<dbReference type="InterPro" id="IPR004399">
    <property type="entry name" value="HMP/HMP-P_kinase_dom"/>
</dbReference>
<dbReference type="RefSeq" id="WP_023353130.1">
    <property type="nucleotide sequence ID" value="NZ_KI535366.1"/>
</dbReference>
<evidence type="ECO:0000259" key="16">
    <source>
        <dbReference type="Pfam" id="PF08543"/>
    </source>
</evidence>
<keyword evidence="9" id="KW-0547">Nucleotide-binding</keyword>
<evidence type="ECO:0000313" key="17">
    <source>
        <dbReference type="EMBL" id="ESL04512.1"/>
    </source>
</evidence>
<feature type="domain" description="Pyridoxamine kinase/Phosphomethylpyrimidine kinase" evidence="16">
    <location>
        <begin position="11"/>
        <end position="263"/>
    </location>
</feature>
<comment type="caution">
    <text evidence="17">The sequence shown here is derived from an EMBL/GenBank/DDBJ whole genome shotgun (WGS) entry which is preliminary data.</text>
</comment>